<feature type="non-terminal residue" evidence="1">
    <location>
        <position position="1"/>
    </location>
</feature>
<gene>
    <name evidence="1" type="ORF">RPERSI_LOCUS16488</name>
</gene>
<accession>A0ACA9R0B5</accession>
<dbReference type="EMBL" id="CAJVQC010040865">
    <property type="protein sequence ID" value="CAG8771697.1"/>
    <property type="molecule type" value="Genomic_DNA"/>
</dbReference>
<feature type="non-terminal residue" evidence="1">
    <location>
        <position position="113"/>
    </location>
</feature>
<protein>
    <submittedName>
        <fullName evidence="1">11334_t:CDS:1</fullName>
    </submittedName>
</protein>
<proteinExistence type="predicted"/>
<dbReference type="Proteomes" id="UP000789920">
    <property type="component" value="Unassembled WGS sequence"/>
</dbReference>
<evidence type="ECO:0000313" key="1">
    <source>
        <dbReference type="EMBL" id="CAG8771697.1"/>
    </source>
</evidence>
<evidence type="ECO:0000313" key="2">
    <source>
        <dbReference type="Proteomes" id="UP000789920"/>
    </source>
</evidence>
<organism evidence="1 2">
    <name type="scientific">Racocetra persica</name>
    <dbReference type="NCBI Taxonomy" id="160502"/>
    <lineage>
        <taxon>Eukaryota</taxon>
        <taxon>Fungi</taxon>
        <taxon>Fungi incertae sedis</taxon>
        <taxon>Mucoromycota</taxon>
        <taxon>Glomeromycotina</taxon>
        <taxon>Glomeromycetes</taxon>
        <taxon>Diversisporales</taxon>
        <taxon>Gigasporaceae</taxon>
        <taxon>Racocetra</taxon>
    </lineage>
</organism>
<sequence length="113" mass="13344">IAINELPKLIIDLQKSKYYVSKIFKKFHLEEVSSQETFKGERTFEKETFIHREHAARYVYGLGKFEQCDKTSTEMIPQDLYMDVHEAKIFILDLENLNDEKYSPKVMKSSSCI</sequence>
<comment type="caution">
    <text evidence="1">The sequence shown here is derived from an EMBL/GenBank/DDBJ whole genome shotgun (WGS) entry which is preliminary data.</text>
</comment>
<name>A0ACA9R0B5_9GLOM</name>
<keyword evidence="2" id="KW-1185">Reference proteome</keyword>
<reference evidence="1" key="1">
    <citation type="submission" date="2021-06" db="EMBL/GenBank/DDBJ databases">
        <authorList>
            <person name="Kallberg Y."/>
            <person name="Tangrot J."/>
            <person name="Rosling A."/>
        </authorList>
    </citation>
    <scope>NUCLEOTIDE SEQUENCE</scope>
    <source>
        <strain evidence="1">MA461A</strain>
    </source>
</reference>